<evidence type="ECO:0000313" key="1">
    <source>
        <dbReference type="EMBL" id="CAB4159205.1"/>
    </source>
</evidence>
<gene>
    <name evidence="1" type="ORF">UFOVP708_63</name>
</gene>
<proteinExistence type="predicted"/>
<organism evidence="1">
    <name type="scientific">uncultured Caudovirales phage</name>
    <dbReference type="NCBI Taxonomy" id="2100421"/>
    <lineage>
        <taxon>Viruses</taxon>
        <taxon>Duplodnaviria</taxon>
        <taxon>Heunggongvirae</taxon>
        <taxon>Uroviricota</taxon>
        <taxon>Caudoviricetes</taxon>
        <taxon>Peduoviridae</taxon>
        <taxon>Maltschvirus</taxon>
        <taxon>Maltschvirus maltsch</taxon>
    </lineage>
</organism>
<dbReference type="EMBL" id="LR796683">
    <property type="protein sequence ID" value="CAB4159205.1"/>
    <property type="molecule type" value="Genomic_DNA"/>
</dbReference>
<reference evidence="1" key="1">
    <citation type="submission" date="2020-04" db="EMBL/GenBank/DDBJ databases">
        <authorList>
            <person name="Chiriac C."/>
            <person name="Salcher M."/>
            <person name="Ghai R."/>
            <person name="Kavagutti S V."/>
        </authorList>
    </citation>
    <scope>NUCLEOTIDE SEQUENCE</scope>
</reference>
<name>A0A6J5NPZ7_9CAUD</name>
<accession>A0A6J5NPZ7</accession>
<sequence>MLRQFHARRYNSSSAIDAEFESIVRFLNAAERGGKSLPRLMAELYDEQGTQKPQFEFRFEPSAGLQVRSTGGEWATLASAASLRGTPGESFVGAVGAIPTAGYVDGGGNILGTRVAFADDAIPQAKIAGLTAALASAVGMPHTGSSPPDDERLLWINTAGAAPSLCYFDGVAWIAVDGVQLPAVGPGTGAALKVLRVNAAGSAYELTEVPGLGFLSSAQVGAVGGVAGLDNTRAVRPANLPRVGRRIEMSLRITSNAAVNAIVGMIPTRDQLLAAGATSAAQVRVVAVNACGLGGAYSVRLRVGATADVTSLPTFGPTGGVLVAAGSVVSDTTTYQDPIPVSTTTPLGFGIEVFSPNAGLTSGVVQVILEVN</sequence>
<protein>
    <submittedName>
        <fullName evidence="1">Uncharacterized protein</fullName>
    </submittedName>
</protein>